<feature type="transmembrane region" description="Helical" evidence="11">
    <location>
        <begin position="78"/>
        <end position="96"/>
    </location>
</feature>
<comment type="similarity">
    <text evidence="2">Belongs to the binding-protein-dependent transport system permease family. FecCD subfamily.</text>
</comment>
<dbReference type="EMBL" id="QGMZ01000035">
    <property type="protein sequence ID" value="PWR71163.1"/>
    <property type="molecule type" value="Genomic_DNA"/>
</dbReference>
<dbReference type="GO" id="GO:0005886">
    <property type="term" value="C:plasma membrane"/>
    <property type="evidence" value="ECO:0007669"/>
    <property type="project" value="UniProtKB-SubCell"/>
</dbReference>
<dbReference type="PANTHER" id="PTHR30472">
    <property type="entry name" value="FERRIC ENTEROBACTIN TRANSPORT SYSTEM PERMEASE PROTEIN"/>
    <property type="match status" value="1"/>
</dbReference>
<dbReference type="PANTHER" id="PTHR30472:SF70">
    <property type="entry name" value="MOLYBDATE IMPORT SYSTEM PERMEASE PROTEIN MOLB"/>
    <property type="match status" value="1"/>
</dbReference>
<evidence type="ECO:0000256" key="10">
    <source>
        <dbReference type="ARBA" id="ARBA00071366"/>
    </source>
</evidence>
<sequence>MVMELMRFEGMNKYGLTAGIACIILSPFILSLVSLFIGQYTLDPATVFTILLSPVFHPDSTWTEAQANVIFNIRIPRILGAFLIGGGLSVAGAVYQSLFRNPMVSPDILGVSSGAGFGAAIAILFSLPLLLIEASAFFFGLLSVGFAITLSRIYKGESILVLVLSGIIMSSLFTSLISLVKFVADPTSKLPAITYWLMGSLSAVTMPDILLAGVFIIPGVAYCILIGWRLNVFSLGDEEAGALGVDTRRMKYILILISTMITAYSVCICGIIGWIGLVIPHLGRMLVGPDNACLIPVSFFLGAAYLILIDNIARNATTAEIPLGILTAIVGVPFFAYIMARRDVGWT</sequence>
<dbReference type="InterPro" id="IPR000522">
    <property type="entry name" value="ABC_transptr_permease_BtuC"/>
</dbReference>
<feature type="transmembrane region" description="Helical" evidence="11">
    <location>
        <begin position="14"/>
        <end position="37"/>
    </location>
</feature>
<organism evidence="12 13">
    <name type="scientific">Methanospirillum stamsii</name>
    <dbReference type="NCBI Taxonomy" id="1277351"/>
    <lineage>
        <taxon>Archaea</taxon>
        <taxon>Methanobacteriati</taxon>
        <taxon>Methanobacteriota</taxon>
        <taxon>Stenosarchaea group</taxon>
        <taxon>Methanomicrobia</taxon>
        <taxon>Methanomicrobiales</taxon>
        <taxon>Methanospirillaceae</taxon>
        <taxon>Methanospirillum</taxon>
    </lineage>
</organism>
<evidence type="ECO:0000313" key="13">
    <source>
        <dbReference type="Proteomes" id="UP000245934"/>
    </source>
</evidence>
<comment type="subunit">
    <text evidence="9">The complex is composed of two ATP-binding proteins (BtuD), two transmembrane proteins (BtuC) and a solute-binding protein (BtuF).</text>
</comment>
<dbReference type="GO" id="GO:0022857">
    <property type="term" value="F:transmembrane transporter activity"/>
    <property type="evidence" value="ECO:0007669"/>
    <property type="project" value="InterPro"/>
</dbReference>
<keyword evidence="13" id="KW-1185">Reference proteome</keyword>
<dbReference type="SUPFAM" id="SSF81345">
    <property type="entry name" value="ABC transporter involved in vitamin B12 uptake, BtuC"/>
    <property type="match status" value="1"/>
</dbReference>
<evidence type="ECO:0000256" key="1">
    <source>
        <dbReference type="ARBA" id="ARBA00004651"/>
    </source>
</evidence>
<evidence type="ECO:0000256" key="7">
    <source>
        <dbReference type="ARBA" id="ARBA00023136"/>
    </source>
</evidence>
<evidence type="ECO:0000256" key="8">
    <source>
        <dbReference type="ARBA" id="ARBA00053891"/>
    </source>
</evidence>
<feature type="transmembrane region" description="Helical" evidence="11">
    <location>
        <begin position="108"/>
        <end position="127"/>
    </location>
</feature>
<comment type="caution">
    <text evidence="12">The sequence shown here is derived from an EMBL/GenBank/DDBJ whole genome shotgun (WGS) entry which is preliminary data.</text>
</comment>
<keyword evidence="3" id="KW-0813">Transport</keyword>
<comment type="subcellular location">
    <subcellularLocation>
        <location evidence="1">Cell membrane</location>
        <topology evidence="1">Multi-pass membrane protein</topology>
    </subcellularLocation>
</comment>
<protein>
    <recommendedName>
        <fullName evidence="10">Cobalamin import system permease protein BtuC</fullName>
    </recommendedName>
</protein>
<dbReference type="InterPro" id="IPR037294">
    <property type="entry name" value="ABC_BtuC-like"/>
</dbReference>
<dbReference type="Pfam" id="PF01032">
    <property type="entry name" value="FecCD"/>
    <property type="match status" value="1"/>
</dbReference>
<proteinExistence type="inferred from homology"/>
<keyword evidence="6 11" id="KW-1133">Transmembrane helix</keyword>
<evidence type="ECO:0000256" key="9">
    <source>
        <dbReference type="ARBA" id="ARBA00064420"/>
    </source>
</evidence>
<dbReference type="FunFam" id="1.10.3470.10:FF:000001">
    <property type="entry name" value="Vitamin B12 ABC transporter permease BtuC"/>
    <property type="match status" value="1"/>
</dbReference>
<dbReference type="CDD" id="cd06550">
    <property type="entry name" value="TM_ABC_iron-siderophores_like"/>
    <property type="match status" value="1"/>
</dbReference>
<feature type="transmembrane region" description="Helical" evidence="11">
    <location>
        <begin position="321"/>
        <end position="340"/>
    </location>
</feature>
<dbReference type="Proteomes" id="UP000245934">
    <property type="component" value="Unassembled WGS sequence"/>
</dbReference>
<dbReference type="GO" id="GO:0033214">
    <property type="term" value="P:siderophore-iron import into cell"/>
    <property type="evidence" value="ECO:0007669"/>
    <property type="project" value="TreeGrafter"/>
</dbReference>
<feature type="transmembrane region" description="Helical" evidence="11">
    <location>
        <begin position="252"/>
        <end position="279"/>
    </location>
</feature>
<dbReference type="Gene3D" id="1.10.3470.10">
    <property type="entry name" value="ABC transporter involved in vitamin B12 uptake, BtuC"/>
    <property type="match status" value="1"/>
</dbReference>
<keyword evidence="5 11" id="KW-0812">Transmembrane</keyword>
<feature type="transmembrane region" description="Helical" evidence="11">
    <location>
        <begin position="195"/>
        <end position="228"/>
    </location>
</feature>
<evidence type="ECO:0000313" key="12">
    <source>
        <dbReference type="EMBL" id="PWR71163.1"/>
    </source>
</evidence>
<evidence type="ECO:0000256" key="11">
    <source>
        <dbReference type="SAM" id="Phobius"/>
    </source>
</evidence>
<evidence type="ECO:0000256" key="3">
    <source>
        <dbReference type="ARBA" id="ARBA00022448"/>
    </source>
</evidence>
<evidence type="ECO:0000256" key="6">
    <source>
        <dbReference type="ARBA" id="ARBA00022989"/>
    </source>
</evidence>
<evidence type="ECO:0000256" key="5">
    <source>
        <dbReference type="ARBA" id="ARBA00022692"/>
    </source>
</evidence>
<keyword evidence="7 11" id="KW-0472">Membrane</keyword>
<name>A0A2V2N7C2_9EURY</name>
<feature type="transmembrane region" description="Helical" evidence="11">
    <location>
        <begin position="291"/>
        <end position="309"/>
    </location>
</feature>
<gene>
    <name evidence="12" type="ORF">DLD82_13910</name>
</gene>
<comment type="function">
    <text evidence="8">Required for corrinoid utilization. Probably part of the ABC transporter complex BtuCDF involved in cobalamin (vitamin B12) import. Probably involved in the translocation of the substrate across the membrane.</text>
</comment>
<feature type="transmembrane region" description="Helical" evidence="11">
    <location>
        <begin position="159"/>
        <end position="183"/>
    </location>
</feature>
<dbReference type="AlphaFoldDB" id="A0A2V2N7C2"/>
<evidence type="ECO:0000256" key="2">
    <source>
        <dbReference type="ARBA" id="ARBA00007935"/>
    </source>
</evidence>
<keyword evidence="4" id="KW-1003">Cell membrane</keyword>
<dbReference type="OrthoDB" id="57034at2157"/>
<accession>A0A2V2N7C2</accession>
<reference evidence="12 13" key="1">
    <citation type="submission" date="2018-05" db="EMBL/GenBank/DDBJ databases">
        <title>Draft genome of Methanospirillum stamsii Pt1.</title>
        <authorList>
            <person name="Dueholm M.S."/>
            <person name="Nielsen P.H."/>
            <person name="Bakmann L.F."/>
            <person name="Otzen D.E."/>
        </authorList>
    </citation>
    <scope>NUCLEOTIDE SEQUENCE [LARGE SCALE GENOMIC DNA]</scope>
    <source>
        <strain evidence="12 13">Pt1</strain>
    </source>
</reference>
<evidence type="ECO:0000256" key="4">
    <source>
        <dbReference type="ARBA" id="ARBA00022475"/>
    </source>
</evidence>